<dbReference type="KEGG" id="mten:GWK48_08530"/>
<reference evidence="1 2" key="1">
    <citation type="submission" date="2020-02" db="EMBL/GenBank/DDBJ databases">
        <title>Comparative genome analysis reveals the metabolism and evolution of the thermophilic archaeal genus Metallosphaera.</title>
        <authorList>
            <person name="Jiang C."/>
        </authorList>
    </citation>
    <scope>NUCLEOTIDE SEQUENCE [LARGE SCALE GENOMIC DNA]</scope>
    <source>
        <strain evidence="1 2">Ric-A</strain>
    </source>
</reference>
<dbReference type="AlphaFoldDB" id="A0A6N0NZ46"/>
<gene>
    <name evidence="1" type="ORF">GWK48_08530</name>
</gene>
<dbReference type="GeneID" id="55641984"/>
<keyword evidence="2" id="KW-1185">Reference proteome</keyword>
<protein>
    <submittedName>
        <fullName evidence="1">Uncharacterized protein</fullName>
    </submittedName>
</protein>
<organism evidence="1 2">
    <name type="scientific">Metallosphaera tengchongensis</name>
    <dbReference type="NCBI Taxonomy" id="1532350"/>
    <lineage>
        <taxon>Archaea</taxon>
        <taxon>Thermoproteota</taxon>
        <taxon>Thermoprotei</taxon>
        <taxon>Sulfolobales</taxon>
        <taxon>Sulfolobaceae</taxon>
        <taxon>Metallosphaera</taxon>
    </lineage>
</organism>
<dbReference type="OrthoDB" id="34621at2157"/>
<dbReference type="RefSeq" id="WP_174631373.1">
    <property type="nucleotide sequence ID" value="NZ_CP049074.1"/>
</dbReference>
<dbReference type="Proteomes" id="UP000509301">
    <property type="component" value="Chromosome"/>
</dbReference>
<name>A0A6N0NZ46_9CREN</name>
<evidence type="ECO:0000313" key="2">
    <source>
        <dbReference type="Proteomes" id="UP000509301"/>
    </source>
</evidence>
<evidence type="ECO:0000313" key="1">
    <source>
        <dbReference type="EMBL" id="QKR00411.1"/>
    </source>
</evidence>
<sequence length="241" mass="27654">MLEFPNLLRMLRRVGPNVELISRLVGESEADIINLLNSVKNLSFSPVPANKFLKVTFHRDINGGIYSRVNLKGNFSILFSKRGASVVKFENFSGIPEAYDVMMDTWRLDYEGRSEPQVYEFSYEGEVEPIDASAFSTTSSMNDILKSSLNLGTIQGFVVDYGRRDFILDVITPYEEIKESLQYLPFLRYVMWIKDESIIYLAELSIPEAHVKEVMEVIYEIKNHAHLLFSTTAKDFTRPII</sequence>
<proteinExistence type="predicted"/>
<dbReference type="EMBL" id="CP049074">
    <property type="protein sequence ID" value="QKR00411.1"/>
    <property type="molecule type" value="Genomic_DNA"/>
</dbReference>
<accession>A0A6N0NZ46</accession>